<dbReference type="InterPro" id="IPR006442">
    <property type="entry name" value="Antitoxin_Phd/YefM"/>
</dbReference>
<dbReference type="InterPro" id="IPR051416">
    <property type="entry name" value="phD-YefM_TA_antitoxins"/>
</dbReference>
<gene>
    <name evidence="3" type="ORF">E6H04_07785</name>
</gene>
<evidence type="ECO:0000313" key="4">
    <source>
        <dbReference type="Proteomes" id="UP000320048"/>
    </source>
</evidence>
<evidence type="ECO:0000256" key="1">
    <source>
        <dbReference type="ARBA" id="ARBA00009981"/>
    </source>
</evidence>
<evidence type="ECO:0000256" key="2">
    <source>
        <dbReference type="RuleBase" id="RU362080"/>
    </source>
</evidence>
<dbReference type="InterPro" id="IPR036165">
    <property type="entry name" value="YefM-like_sf"/>
</dbReference>
<dbReference type="PANTHER" id="PTHR35377">
    <property type="entry name" value="ANTITOXIN VAPB49-RELATED-RELATED"/>
    <property type="match status" value="1"/>
</dbReference>
<name>A0A537JBG1_9BACT</name>
<organism evidence="3 4">
    <name type="scientific">Candidatus Segetimicrobium genomatis</name>
    <dbReference type="NCBI Taxonomy" id="2569760"/>
    <lineage>
        <taxon>Bacteria</taxon>
        <taxon>Bacillati</taxon>
        <taxon>Candidatus Sysuimicrobiota</taxon>
        <taxon>Candidatus Sysuimicrobiia</taxon>
        <taxon>Candidatus Sysuimicrobiales</taxon>
        <taxon>Candidatus Segetimicrobiaceae</taxon>
        <taxon>Candidatus Segetimicrobium</taxon>
    </lineage>
</organism>
<proteinExistence type="inferred from homology"/>
<comment type="caution">
    <text evidence="3">The sequence shown here is derived from an EMBL/GenBank/DDBJ whole genome shotgun (WGS) entry which is preliminary data.</text>
</comment>
<dbReference type="Gene3D" id="3.40.1620.10">
    <property type="entry name" value="YefM-like domain"/>
    <property type="match status" value="1"/>
</dbReference>
<dbReference type="SUPFAM" id="SSF143120">
    <property type="entry name" value="YefM-like"/>
    <property type="match status" value="1"/>
</dbReference>
<accession>A0A537JBG1</accession>
<dbReference type="Pfam" id="PF02604">
    <property type="entry name" value="PhdYeFM_antitox"/>
    <property type="match status" value="1"/>
</dbReference>
<protein>
    <recommendedName>
        <fullName evidence="2">Antitoxin</fullName>
    </recommendedName>
</protein>
<dbReference type="AlphaFoldDB" id="A0A537JBG1"/>
<dbReference type="Proteomes" id="UP000320048">
    <property type="component" value="Unassembled WGS sequence"/>
</dbReference>
<evidence type="ECO:0000313" key="3">
    <source>
        <dbReference type="EMBL" id="TMI80897.1"/>
    </source>
</evidence>
<dbReference type="NCBIfam" id="TIGR01552">
    <property type="entry name" value="phd_fam"/>
    <property type="match status" value="1"/>
</dbReference>
<comment type="similarity">
    <text evidence="1 2">Belongs to the phD/YefM antitoxin family.</text>
</comment>
<dbReference type="EMBL" id="VBAO01000192">
    <property type="protein sequence ID" value="TMI80897.1"/>
    <property type="molecule type" value="Genomic_DNA"/>
</dbReference>
<comment type="function">
    <text evidence="2">Antitoxin component of a type II toxin-antitoxin (TA) system.</text>
</comment>
<sequence length="92" mass="10115">MGMPTVGIRELKSHLSQYMKRVQRGERITVTDRGEPVAVIGPARMSPRTERLEGMLRTGAARWAGGKPRGSGRPARLIHGPSVADAIIEDRR</sequence>
<reference evidence="3 4" key="1">
    <citation type="journal article" date="2019" name="Nat. Microbiol.">
        <title>Mediterranean grassland soil C-N compound turnover is dependent on rainfall and depth, and is mediated by genomically divergent microorganisms.</title>
        <authorList>
            <person name="Diamond S."/>
            <person name="Andeer P.F."/>
            <person name="Li Z."/>
            <person name="Crits-Christoph A."/>
            <person name="Burstein D."/>
            <person name="Anantharaman K."/>
            <person name="Lane K.R."/>
            <person name="Thomas B.C."/>
            <person name="Pan C."/>
            <person name="Northen T.R."/>
            <person name="Banfield J.F."/>
        </authorList>
    </citation>
    <scope>NUCLEOTIDE SEQUENCE [LARGE SCALE GENOMIC DNA]</scope>
    <source>
        <strain evidence="3">NP_7</strain>
    </source>
</reference>